<reference evidence="2 3" key="1">
    <citation type="journal article" date="2018" name="Front. Plant Sci.">
        <title>Red Clover (Trifolium pratense) and Zigzag Clover (T. medium) - A Picture of Genomic Similarities and Differences.</title>
        <authorList>
            <person name="Dluhosova J."/>
            <person name="Istvanek J."/>
            <person name="Nedelnik J."/>
            <person name="Repkova J."/>
        </authorList>
    </citation>
    <scope>NUCLEOTIDE SEQUENCE [LARGE SCALE GENOMIC DNA]</scope>
    <source>
        <strain evidence="3">cv. 10/8</strain>
        <tissue evidence="2">Leaf</tissue>
    </source>
</reference>
<dbReference type="Proteomes" id="UP000265520">
    <property type="component" value="Unassembled WGS sequence"/>
</dbReference>
<gene>
    <name evidence="2" type="ORF">A2U01_0002284</name>
</gene>
<comment type="caution">
    <text evidence="2">The sequence shown here is derived from an EMBL/GenBank/DDBJ whole genome shotgun (WGS) entry which is preliminary data.</text>
</comment>
<evidence type="ECO:0000313" key="2">
    <source>
        <dbReference type="EMBL" id="MCH81495.1"/>
    </source>
</evidence>
<organism evidence="2 3">
    <name type="scientific">Trifolium medium</name>
    <dbReference type="NCBI Taxonomy" id="97028"/>
    <lineage>
        <taxon>Eukaryota</taxon>
        <taxon>Viridiplantae</taxon>
        <taxon>Streptophyta</taxon>
        <taxon>Embryophyta</taxon>
        <taxon>Tracheophyta</taxon>
        <taxon>Spermatophyta</taxon>
        <taxon>Magnoliopsida</taxon>
        <taxon>eudicotyledons</taxon>
        <taxon>Gunneridae</taxon>
        <taxon>Pentapetalae</taxon>
        <taxon>rosids</taxon>
        <taxon>fabids</taxon>
        <taxon>Fabales</taxon>
        <taxon>Fabaceae</taxon>
        <taxon>Papilionoideae</taxon>
        <taxon>50 kb inversion clade</taxon>
        <taxon>NPAAA clade</taxon>
        <taxon>Hologalegina</taxon>
        <taxon>IRL clade</taxon>
        <taxon>Trifolieae</taxon>
        <taxon>Trifolium</taxon>
    </lineage>
</organism>
<evidence type="ECO:0000313" key="3">
    <source>
        <dbReference type="Proteomes" id="UP000265520"/>
    </source>
</evidence>
<feature type="region of interest" description="Disordered" evidence="1">
    <location>
        <begin position="1"/>
        <end position="48"/>
    </location>
</feature>
<dbReference type="EMBL" id="LXQA010002371">
    <property type="protein sequence ID" value="MCH81495.1"/>
    <property type="molecule type" value="Genomic_DNA"/>
</dbReference>
<sequence>MLALSSTCSGGRGTQSTRKDQEDVSNPSGGGCSAVDLQWQQRDSKYKE</sequence>
<evidence type="ECO:0000256" key="1">
    <source>
        <dbReference type="SAM" id="MobiDB-lite"/>
    </source>
</evidence>
<protein>
    <submittedName>
        <fullName evidence="2">Uncharacterized protein</fullName>
    </submittedName>
</protein>
<dbReference type="AlphaFoldDB" id="A0A392M2J8"/>
<accession>A0A392M2J8</accession>
<proteinExistence type="predicted"/>
<name>A0A392M2J8_9FABA</name>
<keyword evidence="3" id="KW-1185">Reference proteome</keyword>